<dbReference type="AlphaFoldDB" id="A0AAV5M2Z3"/>
<gene>
    <name evidence="1" type="ORF">SLEP1_g51312</name>
</gene>
<dbReference type="EMBL" id="BPVZ01000177">
    <property type="protein sequence ID" value="GKV44086.1"/>
    <property type="molecule type" value="Genomic_DNA"/>
</dbReference>
<evidence type="ECO:0000313" key="2">
    <source>
        <dbReference type="Proteomes" id="UP001054252"/>
    </source>
</evidence>
<protein>
    <submittedName>
        <fullName evidence="1">Uncharacterized protein</fullName>
    </submittedName>
</protein>
<sequence>MEAGGDSSFSKASSLRWRILRRAILPRASPQNLDEESQSGIRSVSRKATKGFNLIPFQLVHEDSPSRDAVCAMLCPLMDLSSLF</sequence>
<reference evidence="1 2" key="1">
    <citation type="journal article" date="2021" name="Commun. Biol.">
        <title>The genome of Shorea leprosula (Dipterocarpaceae) highlights the ecological relevance of drought in aseasonal tropical rainforests.</title>
        <authorList>
            <person name="Ng K.K.S."/>
            <person name="Kobayashi M.J."/>
            <person name="Fawcett J.A."/>
            <person name="Hatakeyama M."/>
            <person name="Paape T."/>
            <person name="Ng C.H."/>
            <person name="Ang C.C."/>
            <person name="Tnah L.H."/>
            <person name="Lee C.T."/>
            <person name="Nishiyama T."/>
            <person name="Sese J."/>
            <person name="O'Brien M.J."/>
            <person name="Copetti D."/>
            <person name="Mohd Noor M.I."/>
            <person name="Ong R.C."/>
            <person name="Putra M."/>
            <person name="Sireger I.Z."/>
            <person name="Indrioko S."/>
            <person name="Kosugi Y."/>
            <person name="Izuno A."/>
            <person name="Isagi Y."/>
            <person name="Lee S.L."/>
            <person name="Shimizu K.K."/>
        </authorList>
    </citation>
    <scope>NUCLEOTIDE SEQUENCE [LARGE SCALE GENOMIC DNA]</scope>
    <source>
        <strain evidence="1">214</strain>
    </source>
</reference>
<organism evidence="1 2">
    <name type="scientific">Rubroshorea leprosula</name>
    <dbReference type="NCBI Taxonomy" id="152421"/>
    <lineage>
        <taxon>Eukaryota</taxon>
        <taxon>Viridiplantae</taxon>
        <taxon>Streptophyta</taxon>
        <taxon>Embryophyta</taxon>
        <taxon>Tracheophyta</taxon>
        <taxon>Spermatophyta</taxon>
        <taxon>Magnoliopsida</taxon>
        <taxon>eudicotyledons</taxon>
        <taxon>Gunneridae</taxon>
        <taxon>Pentapetalae</taxon>
        <taxon>rosids</taxon>
        <taxon>malvids</taxon>
        <taxon>Malvales</taxon>
        <taxon>Dipterocarpaceae</taxon>
        <taxon>Rubroshorea</taxon>
    </lineage>
</organism>
<keyword evidence="2" id="KW-1185">Reference proteome</keyword>
<evidence type="ECO:0000313" key="1">
    <source>
        <dbReference type="EMBL" id="GKV44086.1"/>
    </source>
</evidence>
<name>A0AAV5M2Z3_9ROSI</name>
<dbReference type="Proteomes" id="UP001054252">
    <property type="component" value="Unassembled WGS sequence"/>
</dbReference>
<accession>A0AAV5M2Z3</accession>
<comment type="caution">
    <text evidence="1">The sequence shown here is derived from an EMBL/GenBank/DDBJ whole genome shotgun (WGS) entry which is preliminary data.</text>
</comment>
<proteinExistence type="predicted"/>